<feature type="compositionally biased region" description="Basic residues" evidence="1">
    <location>
        <begin position="104"/>
        <end position="114"/>
    </location>
</feature>
<organism evidence="2 3">
    <name type="scientific">Liparis tanakae</name>
    <name type="common">Tanaka's snailfish</name>
    <dbReference type="NCBI Taxonomy" id="230148"/>
    <lineage>
        <taxon>Eukaryota</taxon>
        <taxon>Metazoa</taxon>
        <taxon>Chordata</taxon>
        <taxon>Craniata</taxon>
        <taxon>Vertebrata</taxon>
        <taxon>Euteleostomi</taxon>
        <taxon>Actinopterygii</taxon>
        <taxon>Neopterygii</taxon>
        <taxon>Teleostei</taxon>
        <taxon>Neoteleostei</taxon>
        <taxon>Acanthomorphata</taxon>
        <taxon>Eupercaria</taxon>
        <taxon>Perciformes</taxon>
        <taxon>Cottioidei</taxon>
        <taxon>Cottales</taxon>
        <taxon>Liparidae</taxon>
        <taxon>Liparis</taxon>
    </lineage>
</organism>
<evidence type="ECO:0000256" key="1">
    <source>
        <dbReference type="SAM" id="MobiDB-lite"/>
    </source>
</evidence>
<feature type="compositionally biased region" description="Basic and acidic residues" evidence="1">
    <location>
        <begin position="28"/>
        <end position="45"/>
    </location>
</feature>
<accession>A0A4Z2INR8</accession>
<proteinExistence type="predicted"/>
<gene>
    <name evidence="2" type="ORF">EYF80_010553</name>
</gene>
<dbReference type="AlphaFoldDB" id="A0A4Z2INR8"/>
<dbReference type="Proteomes" id="UP000314294">
    <property type="component" value="Unassembled WGS sequence"/>
</dbReference>
<reference evidence="2 3" key="1">
    <citation type="submission" date="2019-03" db="EMBL/GenBank/DDBJ databases">
        <title>First draft genome of Liparis tanakae, snailfish: a comprehensive survey of snailfish specific genes.</title>
        <authorList>
            <person name="Kim W."/>
            <person name="Song I."/>
            <person name="Jeong J.-H."/>
            <person name="Kim D."/>
            <person name="Kim S."/>
            <person name="Ryu S."/>
            <person name="Song J.Y."/>
            <person name="Lee S.K."/>
        </authorList>
    </citation>
    <scope>NUCLEOTIDE SEQUENCE [LARGE SCALE GENOMIC DNA]</scope>
    <source>
        <tissue evidence="2">Muscle</tissue>
    </source>
</reference>
<feature type="compositionally biased region" description="Basic and acidic residues" evidence="1">
    <location>
        <begin position="1"/>
        <end position="13"/>
    </location>
</feature>
<protein>
    <submittedName>
        <fullName evidence="2">Uncharacterized protein</fullName>
    </submittedName>
</protein>
<comment type="caution">
    <text evidence="2">The sequence shown here is derived from an EMBL/GenBank/DDBJ whole genome shotgun (WGS) entry which is preliminary data.</text>
</comment>
<dbReference type="EMBL" id="SRLO01000066">
    <property type="protein sequence ID" value="TNN79308.1"/>
    <property type="molecule type" value="Genomic_DNA"/>
</dbReference>
<feature type="compositionally biased region" description="Basic and acidic residues" evidence="1">
    <location>
        <begin position="88"/>
        <end position="100"/>
    </location>
</feature>
<evidence type="ECO:0000313" key="3">
    <source>
        <dbReference type="Proteomes" id="UP000314294"/>
    </source>
</evidence>
<feature type="region of interest" description="Disordered" evidence="1">
    <location>
        <begin position="71"/>
        <end position="114"/>
    </location>
</feature>
<keyword evidence="3" id="KW-1185">Reference proteome</keyword>
<sequence>MTDKGHLAHRDPPAEVLTCRKHPRGRRKEKEGGKEGRKAETKAETPENQWASSHSHRFFQQAASQSVFWERGSVPGNGRSGPWQTPTEHGRLPRCSERRQGTAKGRRRWKPGGY</sequence>
<evidence type="ECO:0000313" key="2">
    <source>
        <dbReference type="EMBL" id="TNN79308.1"/>
    </source>
</evidence>
<name>A0A4Z2INR8_9TELE</name>
<feature type="region of interest" description="Disordered" evidence="1">
    <location>
        <begin position="1"/>
        <end position="58"/>
    </location>
</feature>